<gene>
    <name evidence="2" type="ORF">SAMN05421741_101256</name>
</gene>
<evidence type="ECO:0008006" key="4">
    <source>
        <dbReference type="Google" id="ProtNLM"/>
    </source>
</evidence>
<feature type="region of interest" description="Disordered" evidence="1">
    <location>
        <begin position="37"/>
        <end position="62"/>
    </location>
</feature>
<accession>A0A1I4WIA9</accession>
<dbReference type="AlphaFoldDB" id="A0A1I4WIA9"/>
<evidence type="ECO:0000313" key="3">
    <source>
        <dbReference type="Proteomes" id="UP000199036"/>
    </source>
</evidence>
<keyword evidence="3" id="KW-1185">Reference proteome</keyword>
<reference evidence="3" key="1">
    <citation type="submission" date="2016-10" db="EMBL/GenBank/DDBJ databases">
        <authorList>
            <person name="Varghese N."/>
            <person name="Submissions S."/>
        </authorList>
    </citation>
    <scope>NUCLEOTIDE SEQUENCE [LARGE SCALE GENOMIC DNA]</scope>
    <source>
        <strain evidence="3">DS-12</strain>
    </source>
</reference>
<dbReference type="EMBL" id="FOVI01000001">
    <property type="protein sequence ID" value="SFN13531.1"/>
    <property type="molecule type" value="Genomic_DNA"/>
</dbReference>
<name>A0A1I4WIA9_9FLAO</name>
<evidence type="ECO:0000256" key="1">
    <source>
        <dbReference type="SAM" id="MobiDB-lite"/>
    </source>
</evidence>
<dbReference type="STRING" id="913024.SAMN05421741_101256"/>
<sequence>MKAKGNFFIGLILISISTASLISCDADDDIIMREELKGDVGPQGPEGPEGQPGPEGPEGQPGSVDIYSSTWMKFDYDAENLTPGAGIFNYRTLDSIRITEDVINYAAVFVYAKFCENCNVYALPHIPNSDFSILFELNRNLGLRTELSRYNRSFPAISIWYRYVIIPGNAPAKRSEANSTLQQLYRIGNQSYTLDQLKTMSYEEISSLINN</sequence>
<dbReference type="PROSITE" id="PS51257">
    <property type="entry name" value="PROKAR_LIPOPROTEIN"/>
    <property type="match status" value="1"/>
</dbReference>
<dbReference type="RefSeq" id="WP_091517791.1">
    <property type="nucleotide sequence ID" value="NZ_FOVI01000001.1"/>
</dbReference>
<dbReference type="Proteomes" id="UP000199036">
    <property type="component" value="Unassembled WGS sequence"/>
</dbReference>
<protein>
    <recommendedName>
        <fullName evidence="4">Collagen triple helix repeat-containing protein</fullName>
    </recommendedName>
</protein>
<evidence type="ECO:0000313" key="2">
    <source>
        <dbReference type="EMBL" id="SFN13531.1"/>
    </source>
</evidence>
<organism evidence="2 3">
    <name type="scientific">Paenimyroides ummariense</name>
    <dbReference type="NCBI Taxonomy" id="913024"/>
    <lineage>
        <taxon>Bacteria</taxon>
        <taxon>Pseudomonadati</taxon>
        <taxon>Bacteroidota</taxon>
        <taxon>Flavobacteriia</taxon>
        <taxon>Flavobacteriales</taxon>
        <taxon>Flavobacteriaceae</taxon>
        <taxon>Paenimyroides</taxon>
    </lineage>
</organism>
<proteinExistence type="predicted"/>
<dbReference type="Gene3D" id="1.20.5.320">
    <property type="entry name" value="6-Phosphogluconate Dehydrogenase, domain 3"/>
    <property type="match status" value="1"/>
</dbReference>